<dbReference type="STRING" id="695939.SAMN00790413_04924"/>
<dbReference type="EMBL" id="FWWU01000007">
    <property type="protein sequence ID" value="SMB83888.1"/>
    <property type="molecule type" value="Genomic_DNA"/>
</dbReference>
<accession>A0A1W1URY7</accession>
<evidence type="ECO:0000313" key="2">
    <source>
        <dbReference type="Proteomes" id="UP000192582"/>
    </source>
</evidence>
<name>A0A1W1URY7_9DEIO</name>
<proteinExistence type="predicted"/>
<sequence>MKHLPNFTTSFCSPSCWREAQIYTVGNRVSITVQGVTVTAKTDEQLNCSWNQVTNAQKVCGSGGQKVNMSS</sequence>
<keyword evidence="2" id="KW-1185">Reference proteome</keyword>
<reference evidence="1 2" key="1">
    <citation type="submission" date="2017-04" db="EMBL/GenBank/DDBJ databases">
        <authorList>
            <person name="Afonso C.L."/>
            <person name="Miller P.J."/>
            <person name="Scott M.A."/>
            <person name="Spackman E."/>
            <person name="Goraichik I."/>
            <person name="Dimitrov K.M."/>
            <person name="Suarez D.L."/>
            <person name="Swayne D.E."/>
        </authorList>
    </citation>
    <scope>NUCLEOTIDE SEQUENCE [LARGE SCALE GENOMIC DNA]</scope>
    <source>
        <strain evidence="1 2">KR-140</strain>
    </source>
</reference>
<evidence type="ECO:0000313" key="1">
    <source>
        <dbReference type="EMBL" id="SMB83888.1"/>
    </source>
</evidence>
<protein>
    <submittedName>
        <fullName evidence="1">Uncharacterized protein</fullName>
    </submittedName>
</protein>
<organism evidence="1 2">
    <name type="scientific">Deinococcus hopiensis KR-140</name>
    <dbReference type="NCBI Taxonomy" id="695939"/>
    <lineage>
        <taxon>Bacteria</taxon>
        <taxon>Thermotogati</taxon>
        <taxon>Deinococcota</taxon>
        <taxon>Deinococci</taxon>
        <taxon>Deinococcales</taxon>
        <taxon>Deinococcaceae</taxon>
        <taxon>Deinococcus</taxon>
    </lineage>
</organism>
<gene>
    <name evidence="1" type="ORF">SAMN00790413_04924</name>
</gene>
<dbReference type="AlphaFoldDB" id="A0A1W1URY7"/>
<dbReference type="Proteomes" id="UP000192582">
    <property type="component" value="Unassembled WGS sequence"/>
</dbReference>